<evidence type="ECO:0000313" key="2">
    <source>
        <dbReference type="EMBL" id="GBN62259.1"/>
    </source>
</evidence>
<feature type="compositionally biased region" description="Basic and acidic residues" evidence="1">
    <location>
        <begin position="67"/>
        <end position="79"/>
    </location>
</feature>
<dbReference type="EMBL" id="BGPR01138481">
    <property type="protein sequence ID" value="GBN62259.1"/>
    <property type="molecule type" value="Genomic_DNA"/>
</dbReference>
<evidence type="ECO:0000256" key="1">
    <source>
        <dbReference type="SAM" id="MobiDB-lite"/>
    </source>
</evidence>
<accession>A0A4Y2QF23</accession>
<dbReference type="Proteomes" id="UP000499080">
    <property type="component" value="Unassembled WGS sequence"/>
</dbReference>
<gene>
    <name evidence="2" type="ORF">AVEN_16358_1</name>
</gene>
<feature type="region of interest" description="Disordered" evidence="1">
    <location>
        <begin position="53"/>
        <end position="79"/>
    </location>
</feature>
<name>A0A4Y2QF23_ARAVE</name>
<keyword evidence="3" id="KW-1185">Reference proteome</keyword>
<feature type="non-terminal residue" evidence="2">
    <location>
        <position position="1"/>
    </location>
</feature>
<dbReference type="AlphaFoldDB" id="A0A4Y2QF23"/>
<protein>
    <submittedName>
        <fullName evidence="2">Uncharacterized protein</fullName>
    </submittedName>
</protein>
<evidence type="ECO:0000313" key="3">
    <source>
        <dbReference type="Proteomes" id="UP000499080"/>
    </source>
</evidence>
<proteinExistence type="predicted"/>
<comment type="caution">
    <text evidence="2">The sequence shown here is derived from an EMBL/GenBank/DDBJ whole genome shotgun (WGS) entry which is preliminary data.</text>
</comment>
<sequence>TTARASRIRAVGGAPALAQQLQWRRRPAAAAQAQVALDVRRLEGGEARIRRAETDGTGQQAAARQRCQADEEGIKLEAA</sequence>
<organism evidence="2 3">
    <name type="scientific">Araneus ventricosus</name>
    <name type="common">Orbweaver spider</name>
    <name type="synonym">Epeira ventricosa</name>
    <dbReference type="NCBI Taxonomy" id="182803"/>
    <lineage>
        <taxon>Eukaryota</taxon>
        <taxon>Metazoa</taxon>
        <taxon>Ecdysozoa</taxon>
        <taxon>Arthropoda</taxon>
        <taxon>Chelicerata</taxon>
        <taxon>Arachnida</taxon>
        <taxon>Araneae</taxon>
        <taxon>Araneomorphae</taxon>
        <taxon>Entelegynae</taxon>
        <taxon>Araneoidea</taxon>
        <taxon>Araneidae</taxon>
        <taxon>Araneus</taxon>
    </lineage>
</organism>
<reference evidence="2 3" key="1">
    <citation type="journal article" date="2019" name="Sci. Rep.">
        <title>Orb-weaving spider Araneus ventricosus genome elucidates the spidroin gene catalogue.</title>
        <authorList>
            <person name="Kono N."/>
            <person name="Nakamura H."/>
            <person name="Ohtoshi R."/>
            <person name="Moran D.A.P."/>
            <person name="Shinohara A."/>
            <person name="Yoshida Y."/>
            <person name="Fujiwara M."/>
            <person name="Mori M."/>
            <person name="Tomita M."/>
            <person name="Arakawa K."/>
        </authorList>
    </citation>
    <scope>NUCLEOTIDE SEQUENCE [LARGE SCALE GENOMIC DNA]</scope>
</reference>